<dbReference type="OrthoDB" id="9813903at2"/>
<feature type="transmembrane region" description="Helical" evidence="4">
    <location>
        <begin position="57"/>
        <end position="77"/>
    </location>
</feature>
<dbReference type="PANTHER" id="PTHR45138:SF9">
    <property type="entry name" value="DIGUANYLATE CYCLASE DGCM-RELATED"/>
    <property type="match status" value="1"/>
</dbReference>
<dbReference type="GO" id="GO:0043709">
    <property type="term" value="P:cell adhesion involved in single-species biofilm formation"/>
    <property type="evidence" value="ECO:0007669"/>
    <property type="project" value="TreeGrafter"/>
</dbReference>
<dbReference type="Pfam" id="PF20966">
    <property type="entry name" value="MASE6"/>
    <property type="match status" value="1"/>
</dbReference>
<dbReference type="Proteomes" id="UP000615003">
    <property type="component" value="Unassembled WGS sequence"/>
</dbReference>
<dbReference type="GO" id="GO:0052621">
    <property type="term" value="F:diguanylate cyclase activity"/>
    <property type="evidence" value="ECO:0007669"/>
    <property type="project" value="UniProtKB-EC"/>
</dbReference>
<dbReference type="Proteomes" id="UP000238288">
    <property type="component" value="Chromosome PCAR9b"/>
</dbReference>
<name>A0A2K4XFS4_PSEVC</name>
<dbReference type="InterPro" id="IPR036927">
    <property type="entry name" value="Cyt_c_oxase-like_su1_sf"/>
</dbReference>
<reference evidence="6 9" key="1">
    <citation type="submission" date="2015-06" db="EMBL/GenBank/DDBJ databases">
        <title>Genome sequence of Pseudoalteromonas carrageenovora.</title>
        <authorList>
            <person name="Xie B.-B."/>
            <person name="Rong J.-C."/>
            <person name="Qin Q.-L."/>
            <person name="Zhang Y.-Z."/>
        </authorList>
    </citation>
    <scope>NUCLEOTIDE SEQUENCE [LARGE SCALE GENOMIC DNA]</scope>
    <source>
        <strain evidence="6 9">IAM 12662</strain>
    </source>
</reference>
<comment type="cofactor">
    <cofactor evidence="1">
        <name>Mg(2+)</name>
        <dbReference type="ChEBI" id="CHEBI:18420"/>
    </cofactor>
</comment>
<dbReference type="SMART" id="SM00267">
    <property type="entry name" value="GGDEF"/>
    <property type="match status" value="1"/>
</dbReference>
<dbReference type="RefSeq" id="WP_058550322.1">
    <property type="nucleotide sequence ID" value="NZ_AQGW01000025.1"/>
</dbReference>
<feature type="transmembrane region" description="Helical" evidence="4">
    <location>
        <begin position="84"/>
        <end position="104"/>
    </location>
</feature>
<dbReference type="CDD" id="cd01949">
    <property type="entry name" value="GGDEF"/>
    <property type="match status" value="1"/>
</dbReference>
<keyword evidence="9" id="KW-1185">Reference proteome</keyword>
<evidence type="ECO:0000313" key="7">
    <source>
        <dbReference type="EMBL" id="SOU43157.1"/>
    </source>
</evidence>
<keyword evidence="4" id="KW-0812">Transmembrane</keyword>
<dbReference type="PROSITE" id="PS50887">
    <property type="entry name" value="GGDEF"/>
    <property type="match status" value="1"/>
</dbReference>
<evidence type="ECO:0000256" key="1">
    <source>
        <dbReference type="ARBA" id="ARBA00001946"/>
    </source>
</evidence>
<evidence type="ECO:0000313" key="8">
    <source>
        <dbReference type="Proteomes" id="UP000238288"/>
    </source>
</evidence>
<dbReference type="Gene3D" id="3.30.70.270">
    <property type="match status" value="1"/>
</dbReference>
<dbReference type="InterPro" id="IPR048435">
    <property type="entry name" value="MASE6"/>
</dbReference>
<feature type="domain" description="GGDEF" evidence="5">
    <location>
        <begin position="229"/>
        <end position="362"/>
    </location>
</feature>
<dbReference type="GO" id="GO:0005886">
    <property type="term" value="C:plasma membrane"/>
    <property type="evidence" value="ECO:0007669"/>
    <property type="project" value="TreeGrafter"/>
</dbReference>
<proteinExistence type="predicted"/>
<dbReference type="SUPFAM" id="SSF55073">
    <property type="entry name" value="Nucleotide cyclase"/>
    <property type="match status" value="1"/>
</dbReference>
<feature type="transmembrane region" description="Helical" evidence="4">
    <location>
        <begin position="29"/>
        <end position="51"/>
    </location>
</feature>
<gene>
    <name evidence="7" type="ORF">PCAR9_B0690</name>
    <name evidence="6" type="ORF">PCARR_b0808</name>
</gene>
<comment type="catalytic activity">
    <reaction evidence="3">
        <text>2 GTP = 3',3'-c-di-GMP + 2 diphosphate</text>
        <dbReference type="Rhea" id="RHEA:24898"/>
        <dbReference type="ChEBI" id="CHEBI:33019"/>
        <dbReference type="ChEBI" id="CHEBI:37565"/>
        <dbReference type="ChEBI" id="CHEBI:58805"/>
        <dbReference type="EC" id="2.7.7.65"/>
    </reaction>
</comment>
<dbReference type="InterPro" id="IPR029787">
    <property type="entry name" value="Nucleotide_cyclase"/>
</dbReference>
<dbReference type="FunFam" id="3.30.70.270:FF:000001">
    <property type="entry name" value="Diguanylate cyclase domain protein"/>
    <property type="match status" value="1"/>
</dbReference>
<feature type="transmembrane region" description="Helical" evidence="4">
    <location>
        <begin position="132"/>
        <end position="151"/>
    </location>
</feature>
<evidence type="ECO:0000256" key="3">
    <source>
        <dbReference type="ARBA" id="ARBA00034247"/>
    </source>
</evidence>
<dbReference type="GO" id="GO:1902201">
    <property type="term" value="P:negative regulation of bacterial-type flagellum-dependent cell motility"/>
    <property type="evidence" value="ECO:0007669"/>
    <property type="project" value="TreeGrafter"/>
</dbReference>
<dbReference type="InterPro" id="IPR050469">
    <property type="entry name" value="Diguanylate_Cyclase"/>
</dbReference>
<evidence type="ECO:0000256" key="2">
    <source>
        <dbReference type="ARBA" id="ARBA00012528"/>
    </source>
</evidence>
<dbReference type="EMBL" id="AQGW01000025">
    <property type="protein sequence ID" value="MBE0384777.1"/>
    <property type="molecule type" value="Genomic_DNA"/>
</dbReference>
<dbReference type="PANTHER" id="PTHR45138">
    <property type="entry name" value="REGULATORY COMPONENTS OF SENSORY TRANSDUCTION SYSTEM"/>
    <property type="match status" value="1"/>
</dbReference>
<dbReference type="EC" id="2.7.7.65" evidence="2"/>
<accession>A0A2K4XFS4</accession>
<dbReference type="EMBL" id="LT965929">
    <property type="protein sequence ID" value="SOU43157.1"/>
    <property type="molecule type" value="Genomic_DNA"/>
</dbReference>
<evidence type="ECO:0000313" key="6">
    <source>
        <dbReference type="EMBL" id="MBE0384777.1"/>
    </source>
</evidence>
<keyword evidence="4" id="KW-0472">Membrane</keyword>
<evidence type="ECO:0000259" key="5">
    <source>
        <dbReference type="PROSITE" id="PS50887"/>
    </source>
</evidence>
<evidence type="ECO:0000256" key="4">
    <source>
        <dbReference type="SAM" id="Phobius"/>
    </source>
</evidence>
<feature type="transmembrane region" description="Helical" evidence="4">
    <location>
        <begin position="163"/>
        <end position="180"/>
    </location>
</feature>
<feature type="transmembrane region" description="Helical" evidence="4">
    <location>
        <begin position="110"/>
        <end position="127"/>
    </location>
</feature>
<keyword evidence="4" id="KW-1133">Transmembrane helix</keyword>
<dbReference type="AlphaFoldDB" id="A0A2K4XFS4"/>
<reference evidence="7 8" key="2">
    <citation type="submission" date="2017-11" db="EMBL/GenBank/DDBJ databases">
        <authorList>
            <person name="Han C.G."/>
        </authorList>
    </citation>
    <scope>NUCLEOTIDE SEQUENCE [LARGE SCALE GENOMIC DNA]</scope>
    <source>
        <strain evidence="8">ATCC 43555</strain>
        <strain evidence="7">ATCC43555</strain>
    </source>
</reference>
<dbReference type="Pfam" id="PF00990">
    <property type="entry name" value="GGDEF"/>
    <property type="match status" value="1"/>
</dbReference>
<protein>
    <recommendedName>
        <fullName evidence="2">diguanylate cyclase</fullName>
        <ecNumber evidence="2">2.7.7.65</ecNumber>
    </recommendedName>
</protein>
<dbReference type="GeneID" id="93665854"/>
<dbReference type="SUPFAM" id="SSF81442">
    <property type="entry name" value="Cytochrome c oxidase subunit I-like"/>
    <property type="match status" value="1"/>
</dbReference>
<sequence length="362" mass="40597">MPKKSNNAQNWLSLINIDNVYSSDKQRQALSLFAMIAIAIVVLSMLVILNYDVYSPILTISLILVNITITSSTLYFIKTGKLEVVALISMGIVFIMCIALTYTGGKENTGLYWLMFYPVVSFASLGAKHGTWLGSCLLVCCTFILYGPDIGQVNYPEVEKSRFLAAFTLVFVFSFIGEYFRHKSHMDIAGITLEQTQDAYTDQLTGGANRRFITSHFLKLVDENPHEYLPFSILLLDLDNFKAMNDTYGHDFGDTVLIEFTKLLESQFPSSAVKARYGGEEFVVILPNERSQRAAKLADKFRNHVSEHVILTSDKAKVAFTCSIGVAQVNNVAEYDNELKKADEYLYLAKEQGRNKVMSAHS</sequence>
<dbReference type="InterPro" id="IPR000160">
    <property type="entry name" value="GGDEF_dom"/>
</dbReference>
<dbReference type="InterPro" id="IPR043128">
    <property type="entry name" value="Rev_trsase/Diguanyl_cyclase"/>
</dbReference>
<dbReference type="NCBIfam" id="TIGR00254">
    <property type="entry name" value="GGDEF"/>
    <property type="match status" value="1"/>
</dbReference>
<evidence type="ECO:0000313" key="9">
    <source>
        <dbReference type="Proteomes" id="UP000615003"/>
    </source>
</evidence>
<organism evidence="7 8">
    <name type="scientific">Pseudoalteromonas carrageenovora IAM 12662</name>
    <dbReference type="NCBI Taxonomy" id="1314868"/>
    <lineage>
        <taxon>Bacteria</taxon>
        <taxon>Pseudomonadati</taxon>
        <taxon>Pseudomonadota</taxon>
        <taxon>Gammaproteobacteria</taxon>
        <taxon>Alteromonadales</taxon>
        <taxon>Pseudoalteromonadaceae</taxon>
        <taxon>Pseudoalteromonas</taxon>
    </lineage>
</organism>